<sequence length="349" mass="41188">MKVALTETGKLVKAATAIAKGRYYCPQCHRPLRLCAGRYRNKYFAHVAENKPKLGSEESRRHKIGKTRLRDYFMKLGLEVQTEYYFPGIKRRGDVVVRAHGEIYVIEYQCSPITVSEIRQRTYDYQQVSKHVYWIAGPQHCKEKGLLATMQKFGRYATRYGWWFLAWDALVDNTPWLFYQVYRQLFGKITYLKQPLLVNDSKISIQTKPDSLTNSTNLIREVRQLERHVLGTKIDQRYLKVQQLCYEKGHSLLGCPWVVHVPQNCTDFWHLSPPILNRICILLMLEEPNGVNGWISEEVDQEFWNYLVNHHWIVKREQRWQFRGEAVTWFPDASTKMNALKGNLNELRK</sequence>
<dbReference type="RefSeq" id="WP_036685256.1">
    <property type="nucleotide sequence ID" value="NZ_CP015206.1"/>
</dbReference>
<reference evidence="3" key="2">
    <citation type="submission" date="2023-10" db="EMBL/GenBank/DDBJ databases">
        <authorList>
            <person name="Khurajog B."/>
        </authorList>
    </citation>
    <scope>NUCLEOTIDE SEQUENCE</scope>
    <source>
        <strain evidence="3">BF9</strain>
    </source>
</reference>
<feature type="domain" description="Competence protein CoiA nuclease-like" evidence="1">
    <location>
        <begin position="58"/>
        <end position="159"/>
    </location>
</feature>
<dbReference type="AlphaFoldDB" id="A0AAP3TYR2"/>
<feature type="domain" description="Competence protein CoiA-like N-terminal" evidence="2">
    <location>
        <begin position="19"/>
        <end position="49"/>
    </location>
</feature>
<evidence type="ECO:0000313" key="4">
    <source>
        <dbReference type="Proteomes" id="UP001280897"/>
    </source>
</evidence>
<dbReference type="InterPro" id="IPR057253">
    <property type="entry name" value="CoiA-like_N"/>
</dbReference>
<dbReference type="InterPro" id="IPR010330">
    <property type="entry name" value="CoiA_nuc"/>
</dbReference>
<dbReference type="Pfam" id="PF06054">
    <property type="entry name" value="CoiA_nuc"/>
    <property type="match status" value="1"/>
</dbReference>
<accession>A0AAP3TYR2</accession>
<gene>
    <name evidence="3" type="ORF">R0G89_02740</name>
</gene>
<organism evidence="3 4">
    <name type="scientific">Pediococcus acidilactici</name>
    <dbReference type="NCBI Taxonomy" id="1254"/>
    <lineage>
        <taxon>Bacteria</taxon>
        <taxon>Bacillati</taxon>
        <taxon>Bacillota</taxon>
        <taxon>Bacilli</taxon>
        <taxon>Lactobacillales</taxon>
        <taxon>Lactobacillaceae</taxon>
        <taxon>Pediococcus</taxon>
        <taxon>Pediococcus acidilactici group</taxon>
    </lineage>
</organism>
<proteinExistence type="predicted"/>
<evidence type="ECO:0000313" key="3">
    <source>
        <dbReference type="EMBL" id="MDV2620655.1"/>
    </source>
</evidence>
<protein>
    <submittedName>
        <fullName evidence="3">Competence protein CoiA family protein</fullName>
    </submittedName>
</protein>
<dbReference type="Pfam" id="PF25164">
    <property type="entry name" value="CoiA_N"/>
    <property type="match status" value="1"/>
</dbReference>
<dbReference type="EMBL" id="JAWJAV010000001">
    <property type="protein sequence ID" value="MDV2620655.1"/>
    <property type="molecule type" value="Genomic_DNA"/>
</dbReference>
<name>A0AAP3TYR2_PEDAC</name>
<evidence type="ECO:0000259" key="1">
    <source>
        <dbReference type="Pfam" id="PF06054"/>
    </source>
</evidence>
<dbReference type="Proteomes" id="UP001280897">
    <property type="component" value="Unassembled WGS sequence"/>
</dbReference>
<dbReference type="KEGG" id="paci:A4V11_02965"/>
<dbReference type="GeneID" id="57366151"/>
<comment type="caution">
    <text evidence="3">The sequence shown here is derived from an EMBL/GenBank/DDBJ whole genome shotgun (WGS) entry which is preliminary data.</text>
</comment>
<reference evidence="3" key="1">
    <citation type="journal article" date="2023" name="PeerJ">
        <title>Selection and evaluation of lactic acid bacteria from chicken feces in Thailand as potential probiotics.</title>
        <authorList>
            <person name="Khurajog B."/>
            <person name="Disastra Y."/>
            <person name="Lawwyne L.D."/>
            <person name="Sirichokchatchawan W."/>
            <person name="Niyomtham W."/>
            <person name="Yindee J."/>
            <person name="Hampson D.J."/>
            <person name="Prapasarakul N."/>
        </authorList>
    </citation>
    <scope>NUCLEOTIDE SEQUENCE</scope>
    <source>
        <strain evidence="3">BF9</strain>
    </source>
</reference>
<evidence type="ECO:0000259" key="2">
    <source>
        <dbReference type="Pfam" id="PF25164"/>
    </source>
</evidence>